<evidence type="ECO:0000256" key="3">
    <source>
        <dbReference type="ARBA" id="ARBA00022750"/>
    </source>
</evidence>
<evidence type="ECO:0000256" key="1">
    <source>
        <dbReference type="ARBA" id="ARBA00009136"/>
    </source>
</evidence>
<dbReference type="AlphaFoldDB" id="A0A6A7CC38"/>
<dbReference type="CDD" id="cd01796">
    <property type="entry name" value="Ubl_Ddi1_like"/>
    <property type="match status" value="1"/>
</dbReference>
<dbReference type="GO" id="GO:0006508">
    <property type="term" value="P:proteolysis"/>
    <property type="evidence" value="ECO:0007669"/>
    <property type="project" value="UniProtKB-KW"/>
</dbReference>
<dbReference type="OrthoDB" id="1047367at2759"/>
<keyword evidence="3" id="KW-0064">Aspartyl protease</keyword>
<feature type="compositionally biased region" description="Low complexity" evidence="5">
    <location>
        <begin position="85"/>
        <end position="101"/>
    </location>
</feature>
<dbReference type="InterPro" id="IPR000626">
    <property type="entry name" value="Ubiquitin-like_dom"/>
</dbReference>
<dbReference type="SMART" id="SM00213">
    <property type="entry name" value="UBQ"/>
    <property type="match status" value="1"/>
</dbReference>
<protein>
    <recommendedName>
        <fullName evidence="6">Ubiquitin-like domain-containing protein</fullName>
    </recommendedName>
</protein>
<dbReference type="Proteomes" id="UP000799421">
    <property type="component" value="Unassembled WGS sequence"/>
</dbReference>
<evidence type="ECO:0000256" key="2">
    <source>
        <dbReference type="ARBA" id="ARBA00022670"/>
    </source>
</evidence>
<feature type="domain" description="Ubiquitin-like" evidence="6">
    <location>
        <begin position="2"/>
        <end position="77"/>
    </location>
</feature>
<dbReference type="InterPro" id="IPR033882">
    <property type="entry name" value="DDI1_N"/>
</dbReference>
<accession>A0A6A7CC38</accession>
<dbReference type="SUPFAM" id="SSF54236">
    <property type="entry name" value="Ubiquitin-like"/>
    <property type="match status" value="1"/>
</dbReference>
<evidence type="ECO:0000256" key="4">
    <source>
        <dbReference type="ARBA" id="ARBA00022801"/>
    </source>
</evidence>
<feature type="region of interest" description="Disordered" evidence="5">
    <location>
        <begin position="85"/>
        <end position="109"/>
    </location>
</feature>
<reference evidence="7" key="1">
    <citation type="journal article" date="2020" name="Stud. Mycol.">
        <title>101 Dothideomycetes genomes: a test case for predicting lifestyles and emergence of pathogens.</title>
        <authorList>
            <person name="Haridas S."/>
            <person name="Albert R."/>
            <person name="Binder M."/>
            <person name="Bloem J."/>
            <person name="Labutti K."/>
            <person name="Salamov A."/>
            <person name="Andreopoulos B."/>
            <person name="Baker S."/>
            <person name="Barry K."/>
            <person name="Bills G."/>
            <person name="Bluhm B."/>
            <person name="Cannon C."/>
            <person name="Castanera R."/>
            <person name="Culley D."/>
            <person name="Daum C."/>
            <person name="Ezra D."/>
            <person name="Gonzalez J."/>
            <person name="Henrissat B."/>
            <person name="Kuo A."/>
            <person name="Liang C."/>
            <person name="Lipzen A."/>
            <person name="Lutzoni F."/>
            <person name="Magnuson J."/>
            <person name="Mondo S."/>
            <person name="Nolan M."/>
            <person name="Ohm R."/>
            <person name="Pangilinan J."/>
            <person name="Park H.-J."/>
            <person name="Ramirez L."/>
            <person name="Alfaro M."/>
            <person name="Sun H."/>
            <person name="Tritt A."/>
            <person name="Yoshinaga Y."/>
            <person name="Zwiers L.-H."/>
            <person name="Turgeon B."/>
            <person name="Goodwin S."/>
            <person name="Spatafora J."/>
            <person name="Crous P."/>
            <person name="Grigoriev I."/>
        </authorList>
    </citation>
    <scope>NUCLEOTIDE SEQUENCE</scope>
    <source>
        <strain evidence="7">CBS 480.64</strain>
    </source>
</reference>
<dbReference type="PANTHER" id="PTHR12917:SF1">
    <property type="entry name" value="AT13091P"/>
    <property type="match status" value="1"/>
</dbReference>
<dbReference type="GO" id="GO:0004190">
    <property type="term" value="F:aspartic-type endopeptidase activity"/>
    <property type="evidence" value="ECO:0007669"/>
    <property type="project" value="UniProtKB-KW"/>
</dbReference>
<organism evidence="7 8">
    <name type="scientific">Piedraia hortae CBS 480.64</name>
    <dbReference type="NCBI Taxonomy" id="1314780"/>
    <lineage>
        <taxon>Eukaryota</taxon>
        <taxon>Fungi</taxon>
        <taxon>Dikarya</taxon>
        <taxon>Ascomycota</taxon>
        <taxon>Pezizomycotina</taxon>
        <taxon>Dothideomycetes</taxon>
        <taxon>Dothideomycetidae</taxon>
        <taxon>Capnodiales</taxon>
        <taxon>Piedraiaceae</taxon>
        <taxon>Piedraia</taxon>
    </lineage>
</organism>
<dbReference type="InterPro" id="IPR029071">
    <property type="entry name" value="Ubiquitin-like_domsf"/>
</dbReference>
<comment type="similarity">
    <text evidence="1">Belongs to the DDI1 family.</text>
</comment>
<proteinExistence type="inferred from homology"/>
<keyword evidence="2" id="KW-0645">Protease</keyword>
<dbReference type="Pfam" id="PF00240">
    <property type="entry name" value="ubiquitin"/>
    <property type="match status" value="1"/>
</dbReference>
<keyword evidence="8" id="KW-1185">Reference proteome</keyword>
<sequence>RPYLTISILGNAHQYDREVIAYDVSHDLTLDDLKTFIHAEIDVPPERQQFWYHNQAVRDTTITLGTLGIQDEDIIGLQIVDAPVGQQQAPARQQPRPTQGTGPFHRPQGADEIEATRRGLIANPDSLRQIQHYMPSLANEINDPMRFREVWMERVHIESNLANEMEEQARILNEDPF</sequence>
<dbReference type="PANTHER" id="PTHR12917">
    <property type="entry name" value="ASPARTYL PROTEASE DDI-RELATED"/>
    <property type="match status" value="1"/>
</dbReference>
<evidence type="ECO:0000259" key="6">
    <source>
        <dbReference type="PROSITE" id="PS50053"/>
    </source>
</evidence>
<feature type="non-terminal residue" evidence="7">
    <location>
        <position position="1"/>
    </location>
</feature>
<feature type="non-terminal residue" evidence="7">
    <location>
        <position position="177"/>
    </location>
</feature>
<dbReference type="EMBL" id="MU005957">
    <property type="protein sequence ID" value="KAF2864465.1"/>
    <property type="molecule type" value="Genomic_DNA"/>
</dbReference>
<evidence type="ECO:0000313" key="8">
    <source>
        <dbReference type="Proteomes" id="UP000799421"/>
    </source>
</evidence>
<dbReference type="PROSITE" id="PS50053">
    <property type="entry name" value="UBIQUITIN_2"/>
    <property type="match status" value="1"/>
</dbReference>
<evidence type="ECO:0000313" key="7">
    <source>
        <dbReference type="EMBL" id="KAF2864465.1"/>
    </source>
</evidence>
<gene>
    <name evidence="7" type="ORF">K470DRAFT_206122</name>
</gene>
<name>A0A6A7CC38_9PEZI</name>
<dbReference type="Gene3D" id="3.10.20.90">
    <property type="entry name" value="Phosphatidylinositol 3-kinase Catalytic Subunit, Chain A, domain 1"/>
    <property type="match status" value="1"/>
</dbReference>
<keyword evidence="4" id="KW-0378">Hydrolase</keyword>
<evidence type="ECO:0000256" key="5">
    <source>
        <dbReference type="SAM" id="MobiDB-lite"/>
    </source>
</evidence>